<dbReference type="SMART" id="SM00840">
    <property type="entry name" value="DALR_2"/>
    <property type="match status" value="1"/>
</dbReference>
<comment type="catalytic activity">
    <reaction evidence="12 13">
        <text>tRNA(Cys) + L-cysteine + ATP = L-cysteinyl-tRNA(Cys) + AMP + diphosphate</text>
        <dbReference type="Rhea" id="RHEA:17773"/>
        <dbReference type="Rhea" id="RHEA-COMP:9661"/>
        <dbReference type="Rhea" id="RHEA-COMP:9679"/>
        <dbReference type="ChEBI" id="CHEBI:30616"/>
        <dbReference type="ChEBI" id="CHEBI:33019"/>
        <dbReference type="ChEBI" id="CHEBI:35235"/>
        <dbReference type="ChEBI" id="CHEBI:78442"/>
        <dbReference type="ChEBI" id="CHEBI:78517"/>
        <dbReference type="ChEBI" id="CHEBI:456215"/>
        <dbReference type="EC" id="6.1.1.16"/>
    </reaction>
</comment>
<comment type="cofactor">
    <cofactor evidence="13">
        <name>Zn(2+)</name>
        <dbReference type="ChEBI" id="CHEBI:29105"/>
    </cofactor>
    <text evidence="13">Binds 1 zinc ion per subunit.</text>
</comment>
<evidence type="ECO:0000256" key="6">
    <source>
        <dbReference type="ARBA" id="ARBA00022723"/>
    </source>
</evidence>
<dbReference type="Pfam" id="PF23493">
    <property type="entry name" value="CysS_C"/>
    <property type="match status" value="1"/>
</dbReference>
<feature type="binding site" evidence="13">
    <location>
        <position position="240"/>
    </location>
    <ligand>
        <name>Zn(2+)</name>
        <dbReference type="ChEBI" id="CHEBI:29105"/>
    </ligand>
</feature>
<protein>
    <recommendedName>
        <fullName evidence="13">Cysteine--tRNA ligase</fullName>
        <ecNumber evidence="13">6.1.1.16</ecNumber>
    </recommendedName>
    <alternativeName>
        <fullName evidence="13">Cysteinyl-tRNA synthetase</fullName>
        <shortName evidence="13">CysRS</shortName>
    </alternativeName>
</protein>
<dbReference type="PATRIC" id="fig|1097667.3.peg.592"/>
<feature type="binding site" evidence="13">
    <location>
        <position position="236"/>
    </location>
    <ligand>
        <name>Zn(2+)</name>
        <dbReference type="ChEBI" id="CHEBI:29105"/>
    </ligand>
</feature>
<evidence type="ECO:0000256" key="8">
    <source>
        <dbReference type="ARBA" id="ARBA00022833"/>
    </source>
</evidence>
<dbReference type="InterPro" id="IPR056411">
    <property type="entry name" value="CysS_C"/>
</dbReference>
<dbReference type="GO" id="GO:0006423">
    <property type="term" value="P:cysteinyl-tRNA aminoacylation"/>
    <property type="evidence" value="ECO:0007669"/>
    <property type="project" value="UniProtKB-UniRule"/>
</dbReference>
<dbReference type="InterPro" id="IPR024909">
    <property type="entry name" value="Cys-tRNA/MSH_ligase"/>
</dbReference>
<dbReference type="SUPFAM" id="SSF47323">
    <property type="entry name" value="Anticodon-binding domain of a subclass of class I aminoacyl-tRNA synthetases"/>
    <property type="match status" value="1"/>
</dbReference>
<evidence type="ECO:0000256" key="3">
    <source>
        <dbReference type="ARBA" id="ARBA00011245"/>
    </source>
</evidence>
<comment type="caution">
    <text evidence="15">The sequence shown here is derived from an EMBL/GenBank/DDBJ whole genome shotgun (WGS) entry which is preliminary data.</text>
</comment>
<evidence type="ECO:0000256" key="10">
    <source>
        <dbReference type="ARBA" id="ARBA00022917"/>
    </source>
</evidence>
<feature type="short sequence motif" description="'HIGH' region" evidence="13">
    <location>
        <begin position="32"/>
        <end position="42"/>
    </location>
</feature>
<keyword evidence="8 13" id="KW-0862">Zinc</keyword>
<dbReference type="Gene3D" id="1.20.120.1910">
    <property type="entry name" value="Cysteine-tRNA ligase, C-terminal anti-codon recognition domain"/>
    <property type="match status" value="1"/>
</dbReference>
<dbReference type="GO" id="GO:0008270">
    <property type="term" value="F:zinc ion binding"/>
    <property type="evidence" value="ECO:0007669"/>
    <property type="project" value="UniProtKB-UniRule"/>
</dbReference>
<dbReference type="NCBIfam" id="TIGR00435">
    <property type="entry name" value="cysS"/>
    <property type="match status" value="1"/>
</dbReference>
<evidence type="ECO:0000259" key="14">
    <source>
        <dbReference type="SMART" id="SM00840"/>
    </source>
</evidence>
<evidence type="ECO:0000256" key="9">
    <source>
        <dbReference type="ARBA" id="ARBA00022840"/>
    </source>
</evidence>
<dbReference type="InterPro" id="IPR032678">
    <property type="entry name" value="tRNA-synt_1_cat_dom"/>
</dbReference>
<evidence type="ECO:0000256" key="2">
    <source>
        <dbReference type="ARBA" id="ARBA00005594"/>
    </source>
</evidence>
<keyword evidence="11 13" id="KW-0030">Aminoacyl-tRNA synthetase</keyword>
<dbReference type="OrthoDB" id="9815130at2"/>
<evidence type="ECO:0000256" key="5">
    <source>
        <dbReference type="ARBA" id="ARBA00022598"/>
    </source>
</evidence>
<dbReference type="EMBL" id="AGUD01000020">
    <property type="protein sequence ID" value="EHN12487.1"/>
    <property type="molecule type" value="Genomic_DNA"/>
</dbReference>
<dbReference type="Gene3D" id="3.40.50.620">
    <property type="entry name" value="HUPs"/>
    <property type="match status" value="1"/>
</dbReference>
<dbReference type="InterPro" id="IPR015803">
    <property type="entry name" value="Cys-tRNA-ligase"/>
</dbReference>
<dbReference type="PRINTS" id="PR00983">
    <property type="entry name" value="TRNASYNTHCYS"/>
</dbReference>
<feature type="domain" description="Cysteinyl-tRNA synthetase class Ia DALR" evidence="14">
    <location>
        <begin position="343"/>
        <end position="392"/>
    </location>
</feature>
<dbReference type="PANTHER" id="PTHR10890">
    <property type="entry name" value="CYSTEINYL-TRNA SYNTHETASE"/>
    <property type="match status" value="1"/>
</dbReference>
<evidence type="ECO:0000256" key="1">
    <source>
        <dbReference type="ARBA" id="ARBA00004496"/>
    </source>
</evidence>
<keyword evidence="4 13" id="KW-0963">Cytoplasm</keyword>
<comment type="subunit">
    <text evidence="3 13">Monomer.</text>
</comment>
<feature type="binding site" evidence="13">
    <location>
        <position position="211"/>
    </location>
    <ligand>
        <name>Zn(2+)</name>
        <dbReference type="ChEBI" id="CHEBI:29105"/>
    </ligand>
</feature>
<comment type="similarity">
    <text evidence="2 13">Belongs to the class-I aminoacyl-tRNA synthetase family.</text>
</comment>
<keyword evidence="9 13" id="KW-0067">ATP-binding</keyword>
<dbReference type="GO" id="GO:0004817">
    <property type="term" value="F:cysteine-tRNA ligase activity"/>
    <property type="evidence" value="ECO:0007669"/>
    <property type="project" value="UniProtKB-UniRule"/>
</dbReference>
<dbReference type="GO" id="GO:0005829">
    <property type="term" value="C:cytosol"/>
    <property type="evidence" value="ECO:0007669"/>
    <property type="project" value="TreeGrafter"/>
</dbReference>
<feature type="binding site" evidence="13">
    <location>
        <position position="271"/>
    </location>
    <ligand>
        <name>ATP</name>
        <dbReference type="ChEBI" id="CHEBI:30616"/>
    </ligand>
</feature>
<organism evidence="15 16">
    <name type="scientific">Patulibacter medicamentivorans</name>
    <dbReference type="NCBI Taxonomy" id="1097667"/>
    <lineage>
        <taxon>Bacteria</taxon>
        <taxon>Bacillati</taxon>
        <taxon>Actinomycetota</taxon>
        <taxon>Thermoleophilia</taxon>
        <taxon>Solirubrobacterales</taxon>
        <taxon>Patulibacteraceae</taxon>
        <taxon>Patulibacter</taxon>
    </lineage>
</organism>
<comment type="subcellular location">
    <subcellularLocation>
        <location evidence="1 13">Cytoplasm</location>
    </subcellularLocation>
</comment>
<dbReference type="SUPFAM" id="SSF52374">
    <property type="entry name" value="Nucleotidylyl transferase"/>
    <property type="match status" value="1"/>
</dbReference>
<dbReference type="InterPro" id="IPR014729">
    <property type="entry name" value="Rossmann-like_a/b/a_fold"/>
</dbReference>
<evidence type="ECO:0000256" key="13">
    <source>
        <dbReference type="HAMAP-Rule" id="MF_00041"/>
    </source>
</evidence>
<keyword evidence="5 13" id="KW-0436">Ligase</keyword>
<proteinExistence type="inferred from homology"/>
<name>H0E1D3_9ACTN</name>
<dbReference type="InterPro" id="IPR009080">
    <property type="entry name" value="tRNAsynth_Ia_anticodon-bd"/>
</dbReference>
<dbReference type="PANTHER" id="PTHR10890:SF3">
    <property type="entry name" value="CYSTEINE--TRNA LIGASE, CYTOPLASMIC"/>
    <property type="match status" value="1"/>
</dbReference>
<dbReference type="AlphaFoldDB" id="H0E1D3"/>
<dbReference type="EC" id="6.1.1.16" evidence="13"/>
<gene>
    <name evidence="13" type="primary">cysS</name>
    <name evidence="15" type="ORF">PAI11_05950</name>
</gene>
<dbReference type="InterPro" id="IPR015273">
    <property type="entry name" value="Cys-tRNA-synt_Ia_DALR"/>
</dbReference>
<dbReference type="GO" id="GO:0005524">
    <property type="term" value="F:ATP binding"/>
    <property type="evidence" value="ECO:0007669"/>
    <property type="project" value="UniProtKB-UniRule"/>
</dbReference>
<evidence type="ECO:0000313" key="16">
    <source>
        <dbReference type="Proteomes" id="UP000005143"/>
    </source>
</evidence>
<dbReference type="CDD" id="cd00672">
    <property type="entry name" value="CysRS_core"/>
    <property type="match status" value="1"/>
</dbReference>
<dbReference type="HAMAP" id="MF_00041">
    <property type="entry name" value="Cys_tRNA_synth"/>
    <property type="match status" value="1"/>
</dbReference>
<keyword evidence="6 13" id="KW-0479">Metal-binding</keyword>
<evidence type="ECO:0000313" key="15">
    <source>
        <dbReference type="EMBL" id="EHN12487.1"/>
    </source>
</evidence>
<keyword evidence="7 13" id="KW-0547">Nucleotide-binding</keyword>
<dbReference type="Pfam" id="PF01406">
    <property type="entry name" value="tRNA-synt_1e"/>
    <property type="match status" value="1"/>
</dbReference>
<dbReference type="Proteomes" id="UP000005143">
    <property type="component" value="Unassembled WGS sequence"/>
</dbReference>
<keyword evidence="10 13" id="KW-0648">Protein biosynthesis</keyword>
<dbReference type="RefSeq" id="WP_007570694.1">
    <property type="nucleotide sequence ID" value="NZ_AGUD01000020.1"/>
</dbReference>
<evidence type="ECO:0000256" key="11">
    <source>
        <dbReference type="ARBA" id="ARBA00023146"/>
    </source>
</evidence>
<dbReference type="Pfam" id="PF09190">
    <property type="entry name" value="DALR_2"/>
    <property type="match status" value="1"/>
</dbReference>
<accession>H0E1D3</accession>
<keyword evidence="16" id="KW-1185">Reference proteome</keyword>
<evidence type="ECO:0000256" key="4">
    <source>
        <dbReference type="ARBA" id="ARBA00022490"/>
    </source>
</evidence>
<evidence type="ECO:0000256" key="7">
    <source>
        <dbReference type="ARBA" id="ARBA00022741"/>
    </source>
</evidence>
<evidence type="ECO:0000256" key="12">
    <source>
        <dbReference type="ARBA" id="ARBA00047398"/>
    </source>
</evidence>
<reference evidence="15 16" key="1">
    <citation type="journal article" date="2013" name="Biodegradation">
        <title>Quantitative proteomic analysis of ibuprofen-degrading Patulibacter sp. strain I11.</title>
        <authorList>
            <person name="Almeida B."/>
            <person name="Kjeldal H."/>
            <person name="Lolas I."/>
            <person name="Knudsen A.D."/>
            <person name="Carvalho G."/>
            <person name="Nielsen K.L."/>
            <person name="Barreto Crespo M.T."/>
            <person name="Stensballe A."/>
            <person name="Nielsen J.L."/>
        </authorList>
    </citation>
    <scope>NUCLEOTIDE SEQUENCE [LARGE SCALE GENOMIC DNA]</scope>
    <source>
        <strain evidence="15 16">I11</strain>
    </source>
</reference>
<feature type="short sequence motif" description="'KMSKS' region" evidence="13">
    <location>
        <begin position="268"/>
        <end position="272"/>
    </location>
</feature>
<sequence length="451" mass="49744">MRTIHLHDTASGALTELRPREPGKVGIYACGPTVYNRIHVGNARPFVVYALLKRFLQQEGYDVTLVANLTDVNDKIYAAAVREGVSSSDLARQMGDLYRADTDLLELGRPDHEPLVTTSMDAIIALIAELLRRDAAYAAEGDVYFRVRRDARYGSLSHRDVDQMDQGEGDDRSSLKQDPLDFALWKATKPGEDTAWDTPWGRGRPGWHIECSAMAEELLGVGFEIHGGGSDLVFPHHENEAAQTRCARDRELAQIWMHNGMLQLRGEKMAKSVGNVTPLHEAVAEVGRDGLLLLFCGAHYRQPVQYSEETIEQARAGVRRIRETGRLLHAGPSPDDLATHRDAFLDALADDFNTAAALAHLWSWVREANRRGGVGDEHLRQMLAVLGLENLLDAAGGDGPDAAALALLEERQRAREARDWARADEIRDALAAAGWTVRDGADGAELIRVEA</sequence>
<feature type="binding site" evidence="13">
    <location>
        <position position="30"/>
    </location>
    <ligand>
        <name>Zn(2+)</name>
        <dbReference type="ChEBI" id="CHEBI:29105"/>
    </ligand>
</feature>